<organism evidence="1 2">
    <name type="scientific">Paenibacillus ferrarius</name>
    <dbReference type="NCBI Taxonomy" id="1469647"/>
    <lineage>
        <taxon>Bacteria</taxon>
        <taxon>Bacillati</taxon>
        <taxon>Bacillota</taxon>
        <taxon>Bacilli</taxon>
        <taxon>Bacillales</taxon>
        <taxon>Paenibacillaceae</taxon>
        <taxon>Paenibacillus</taxon>
    </lineage>
</organism>
<dbReference type="InterPro" id="IPR011048">
    <property type="entry name" value="Haem_d1_sf"/>
</dbReference>
<dbReference type="InterPro" id="IPR011964">
    <property type="entry name" value="YVTN_b-propeller_repeat"/>
</dbReference>
<dbReference type="AlphaFoldDB" id="A0A1V4HG43"/>
<name>A0A1V4HG43_9BACL</name>
<protein>
    <submittedName>
        <fullName evidence="1">Uncharacterized protein</fullName>
    </submittedName>
</protein>
<dbReference type="NCBIfam" id="TIGR02276">
    <property type="entry name" value="beta_rpt_yvtn"/>
    <property type="match status" value="2"/>
</dbReference>
<dbReference type="OrthoDB" id="2532949at2"/>
<evidence type="ECO:0000313" key="1">
    <source>
        <dbReference type="EMBL" id="OPH53379.1"/>
    </source>
</evidence>
<gene>
    <name evidence="1" type="ORF">BC351_05810</name>
</gene>
<accession>A0A1V4HG43</accession>
<reference evidence="2" key="1">
    <citation type="submission" date="2016-07" db="EMBL/GenBank/DDBJ databases">
        <authorList>
            <person name="Florea S."/>
            <person name="Webb J.S."/>
            <person name="Jaromczyk J."/>
            <person name="Schardl C.L."/>
        </authorList>
    </citation>
    <scope>NUCLEOTIDE SEQUENCE [LARGE SCALE GENOMIC DNA]</scope>
    <source>
        <strain evidence="2">CY1</strain>
    </source>
</reference>
<dbReference type="PANTHER" id="PTHR47197:SF3">
    <property type="entry name" value="DIHYDRO-HEME D1 DEHYDROGENASE"/>
    <property type="match status" value="1"/>
</dbReference>
<keyword evidence="2" id="KW-1185">Reference proteome</keyword>
<dbReference type="SUPFAM" id="SSF51004">
    <property type="entry name" value="C-terminal (heme d1) domain of cytochrome cd1-nitrite reductase"/>
    <property type="match status" value="1"/>
</dbReference>
<dbReference type="Proteomes" id="UP000190626">
    <property type="component" value="Unassembled WGS sequence"/>
</dbReference>
<comment type="caution">
    <text evidence="1">The sequence shown here is derived from an EMBL/GenBank/DDBJ whole genome shotgun (WGS) entry which is preliminary data.</text>
</comment>
<dbReference type="InterPro" id="IPR051200">
    <property type="entry name" value="Host-pathogen_enzymatic-act"/>
</dbReference>
<sequence length="371" mass="40280">MTNVLKRSTQLKAPSKLPQVLAIVPVSTNVGDIQTNSATNRVYYVQGDNQVGILSGVTNRVIRNVKVGEGATYLAVNTRTNRIYVTNFRDRTVSVIDGKLNRVIATVSVGLRPYGIAVHRGSNRIYVANLGGTISVIDGSTNRILQTMNVGGSPALVSVNERTNYIYVTNVGKNSLHIVNGKTLQVSKTIKVGRNPIIVPGINSTSNRIYIANNLSRFASLILGNAPEKSIPIQLGSLQSEVAVNPLTNRIYFTSAQEEGRGKLYVLRGETNRILETLQIPAFSSILVNPLTNHYFIGDFDSRNLSAYNGQSNKLLTTLRTGESAGNMALNTRTNRVYVGNTASITVVQDYPIANNGMRTLPLLAKHARLG</sequence>
<dbReference type="EMBL" id="MBTG01000023">
    <property type="protein sequence ID" value="OPH53379.1"/>
    <property type="molecule type" value="Genomic_DNA"/>
</dbReference>
<proteinExistence type="predicted"/>
<dbReference type="Gene3D" id="2.130.10.10">
    <property type="entry name" value="YVTN repeat-like/Quinoprotein amine dehydrogenase"/>
    <property type="match status" value="2"/>
</dbReference>
<dbReference type="STRING" id="1469647.BC351_05810"/>
<dbReference type="RefSeq" id="WP_079415435.1">
    <property type="nucleotide sequence ID" value="NZ_MBTG01000023.1"/>
</dbReference>
<evidence type="ECO:0000313" key="2">
    <source>
        <dbReference type="Proteomes" id="UP000190626"/>
    </source>
</evidence>
<dbReference type="InterPro" id="IPR015943">
    <property type="entry name" value="WD40/YVTN_repeat-like_dom_sf"/>
</dbReference>
<dbReference type="PANTHER" id="PTHR47197">
    <property type="entry name" value="PROTEIN NIRF"/>
    <property type="match status" value="1"/>
</dbReference>